<evidence type="ECO:0000313" key="2">
    <source>
        <dbReference type="Proteomes" id="UP001430953"/>
    </source>
</evidence>
<proteinExistence type="predicted"/>
<keyword evidence="2" id="KW-1185">Reference proteome</keyword>
<accession>A0AAW2GTV4</accession>
<comment type="caution">
    <text evidence="1">The sequence shown here is derived from an EMBL/GenBank/DDBJ whole genome shotgun (WGS) entry which is preliminary data.</text>
</comment>
<dbReference type="Proteomes" id="UP001430953">
    <property type="component" value="Unassembled WGS sequence"/>
</dbReference>
<dbReference type="EMBL" id="JADYXP020000002">
    <property type="protein sequence ID" value="KAL0130673.1"/>
    <property type="molecule type" value="Genomic_DNA"/>
</dbReference>
<gene>
    <name evidence="1" type="ORF">PUN28_002356</name>
</gene>
<evidence type="ECO:0000313" key="1">
    <source>
        <dbReference type="EMBL" id="KAL0130673.1"/>
    </source>
</evidence>
<organism evidence="1 2">
    <name type="scientific">Cardiocondyla obscurior</name>
    <dbReference type="NCBI Taxonomy" id="286306"/>
    <lineage>
        <taxon>Eukaryota</taxon>
        <taxon>Metazoa</taxon>
        <taxon>Ecdysozoa</taxon>
        <taxon>Arthropoda</taxon>
        <taxon>Hexapoda</taxon>
        <taxon>Insecta</taxon>
        <taxon>Pterygota</taxon>
        <taxon>Neoptera</taxon>
        <taxon>Endopterygota</taxon>
        <taxon>Hymenoptera</taxon>
        <taxon>Apocrita</taxon>
        <taxon>Aculeata</taxon>
        <taxon>Formicoidea</taxon>
        <taxon>Formicidae</taxon>
        <taxon>Myrmicinae</taxon>
        <taxon>Cardiocondyla</taxon>
    </lineage>
</organism>
<name>A0AAW2GTV4_9HYME</name>
<reference evidence="1 2" key="1">
    <citation type="submission" date="2023-03" db="EMBL/GenBank/DDBJ databases">
        <title>High recombination rates correlate with genetic variation in Cardiocondyla obscurior ants.</title>
        <authorList>
            <person name="Errbii M."/>
        </authorList>
    </citation>
    <scope>NUCLEOTIDE SEQUENCE [LARGE SCALE GENOMIC DNA]</scope>
    <source>
        <strain evidence="1">Alpha-2009</strain>
        <tissue evidence="1">Whole body</tissue>
    </source>
</reference>
<sequence>MEAGLLTTTTSSSMCITVIGSEVTGTSCLQHTNRNQLNVALFRLRLHISHTHTRARGLKRTHVTHAHIFIHTRDRRVQLLGTFAGSTCRPTRIEANRVIKSARHGNYRPIARWKAKKKKFRANCTYRGKTARVEMELRIYLTLR</sequence>
<protein>
    <submittedName>
        <fullName evidence="1">Uncharacterized protein</fullName>
    </submittedName>
</protein>
<dbReference type="AlphaFoldDB" id="A0AAW2GTV4"/>